<sequence>MSRTSPSIQQLLDTLYNQPDILTRRLHDIPLTGLIEMEVTHHLVKDFADAFASDAWSLLLSHSPFQGQGRSDSFVLSPMEQFRFYRAFYRVELFLRLFRGDSTQLWSFLEDEQVGIFLSRHPPWVNEQLGCVHDYIEKRFSQASHDVLAHDIEFGELNIDYITNGPDNQWKQGWISQGLRFTLKLEQATSHDERAALLSSTLVSGHVKLHEALTKSCESDDENYEILENYSKEEIKTLEPRHDSEEEDGWPFLAWKLGHDHLPREGWVLMTDNAVLRRCAYVLWDTDRIQRYNMVPTLNKLSFLYEPELGTEAYEAMFRSFALRSKIWQKGGRGYWEDDSDPSQ</sequence>
<dbReference type="EMBL" id="JANPWZ010000291">
    <property type="protein sequence ID" value="KAJ3577903.1"/>
    <property type="molecule type" value="Genomic_DNA"/>
</dbReference>
<comment type="caution">
    <text evidence="1">The sequence shown here is derived from an EMBL/GenBank/DDBJ whole genome shotgun (WGS) entry which is preliminary data.</text>
</comment>
<evidence type="ECO:0000313" key="2">
    <source>
        <dbReference type="Proteomes" id="UP001148614"/>
    </source>
</evidence>
<reference evidence="1" key="1">
    <citation type="submission" date="2022-07" db="EMBL/GenBank/DDBJ databases">
        <title>Genome Sequence of Xylaria arbuscula.</title>
        <authorList>
            <person name="Buettner E."/>
        </authorList>
    </citation>
    <scope>NUCLEOTIDE SEQUENCE</scope>
    <source>
        <strain evidence="1">VT107</strain>
    </source>
</reference>
<gene>
    <name evidence="1" type="ORF">NPX13_g2663</name>
</gene>
<keyword evidence="2" id="KW-1185">Reference proteome</keyword>
<proteinExistence type="predicted"/>
<protein>
    <submittedName>
        <fullName evidence="1">Uncharacterized protein</fullName>
    </submittedName>
</protein>
<name>A0A9W8NKA1_9PEZI</name>
<dbReference type="VEuPathDB" id="FungiDB:F4678DRAFT_447161"/>
<evidence type="ECO:0000313" key="1">
    <source>
        <dbReference type="EMBL" id="KAJ3577903.1"/>
    </source>
</evidence>
<dbReference type="AlphaFoldDB" id="A0A9W8NKA1"/>
<accession>A0A9W8NKA1</accession>
<organism evidence="1 2">
    <name type="scientific">Xylaria arbuscula</name>
    <dbReference type="NCBI Taxonomy" id="114810"/>
    <lineage>
        <taxon>Eukaryota</taxon>
        <taxon>Fungi</taxon>
        <taxon>Dikarya</taxon>
        <taxon>Ascomycota</taxon>
        <taxon>Pezizomycotina</taxon>
        <taxon>Sordariomycetes</taxon>
        <taxon>Xylariomycetidae</taxon>
        <taxon>Xylariales</taxon>
        <taxon>Xylariaceae</taxon>
        <taxon>Xylaria</taxon>
    </lineage>
</organism>
<dbReference type="Proteomes" id="UP001148614">
    <property type="component" value="Unassembled WGS sequence"/>
</dbReference>